<keyword evidence="3" id="KW-1185">Reference proteome</keyword>
<dbReference type="EMBL" id="JBCEZU010000001">
    <property type="protein sequence ID" value="KAK9542452.1"/>
    <property type="molecule type" value="Genomic_DNA"/>
</dbReference>
<feature type="region of interest" description="Disordered" evidence="1">
    <location>
        <begin position="1"/>
        <end position="28"/>
    </location>
</feature>
<evidence type="ECO:0000313" key="3">
    <source>
        <dbReference type="Proteomes" id="UP001488805"/>
    </source>
</evidence>
<proteinExistence type="predicted"/>
<evidence type="ECO:0000313" key="2">
    <source>
        <dbReference type="EMBL" id="KAK9542452.1"/>
    </source>
</evidence>
<reference evidence="2 3" key="1">
    <citation type="journal article" date="2024" name="Genome Biol. Evol.">
        <title>Chromosome-level genome assembly of the viviparous eelpout Zoarces viviparus.</title>
        <authorList>
            <person name="Fuhrmann N."/>
            <person name="Brasseur M.V."/>
            <person name="Bakowski C.E."/>
            <person name="Podsiadlowski L."/>
            <person name="Prost S."/>
            <person name="Krehenwinkel H."/>
            <person name="Mayer C."/>
        </authorList>
    </citation>
    <scope>NUCLEOTIDE SEQUENCE [LARGE SCALE GENOMIC DNA]</scope>
    <source>
        <strain evidence="2">NO-MEL_2022_Ind0_liver</strain>
    </source>
</reference>
<dbReference type="AlphaFoldDB" id="A0AAW1G5M1"/>
<evidence type="ECO:0000256" key="1">
    <source>
        <dbReference type="SAM" id="MobiDB-lite"/>
    </source>
</evidence>
<sequence length="113" mass="12454">MSPLLPSWPPPPESTGHTPKGTKAPQQAINAGASHRVCGRSFVMMWFLKWRPDVPMRLRQSPAHVSSISFITGNDTQLNVGGYINEVAGIGFIARRAPVFWEACWYGVFTVSV</sequence>
<dbReference type="Proteomes" id="UP001488805">
    <property type="component" value="Unassembled WGS sequence"/>
</dbReference>
<organism evidence="2 3">
    <name type="scientific">Zoarces viviparus</name>
    <name type="common">Viviparous eelpout</name>
    <name type="synonym">Blennius viviparus</name>
    <dbReference type="NCBI Taxonomy" id="48416"/>
    <lineage>
        <taxon>Eukaryota</taxon>
        <taxon>Metazoa</taxon>
        <taxon>Chordata</taxon>
        <taxon>Craniata</taxon>
        <taxon>Vertebrata</taxon>
        <taxon>Euteleostomi</taxon>
        <taxon>Actinopterygii</taxon>
        <taxon>Neopterygii</taxon>
        <taxon>Teleostei</taxon>
        <taxon>Neoteleostei</taxon>
        <taxon>Acanthomorphata</taxon>
        <taxon>Eupercaria</taxon>
        <taxon>Perciformes</taxon>
        <taxon>Cottioidei</taxon>
        <taxon>Zoarcales</taxon>
        <taxon>Zoarcidae</taxon>
        <taxon>Zoarcinae</taxon>
        <taxon>Zoarces</taxon>
    </lineage>
</organism>
<gene>
    <name evidence="2" type="ORF">VZT92_000314</name>
</gene>
<comment type="caution">
    <text evidence="2">The sequence shown here is derived from an EMBL/GenBank/DDBJ whole genome shotgun (WGS) entry which is preliminary data.</text>
</comment>
<protein>
    <submittedName>
        <fullName evidence="2">Uncharacterized protein</fullName>
    </submittedName>
</protein>
<name>A0AAW1G5M1_ZOAVI</name>
<accession>A0AAW1G5M1</accession>
<feature type="compositionally biased region" description="Pro residues" evidence="1">
    <location>
        <begin position="1"/>
        <end position="13"/>
    </location>
</feature>